<sequence>FATLSKTPASYGEFWMMDHIPCSQELECLLAGCVSCHSRIGECSVCEPCSI</sequence>
<evidence type="ECO:0000313" key="2">
    <source>
        <dbReference type="Proteomes" id="UP001381693"/>
    </source>
</evidence>
<dbReference type="EMBL" id="JAXCGZ010018963">
    <property type="protein sequence ID" value="KAK7066986.1"/>
    <property type="molecule type" value="Genomic_DNA"/>
</dbReference>
<name>A0AAN8WN18_HALRR</name>
<reference evidence="1 2" key="1">
    <citation type="submission" date="2023-11" db="EMBL/GenBank/DDBJ databases">
        <title>Halocaridina rubra genome assembly.</title>
        <authorList>
            <person name="Smith C."/>
        </authorList>
    </citation>
    <scope>NUCLEOTIDE SEQUENCE [LARGE SCALE GENOMIC DNA]</scope>
    <source>
        <strain evidence="1">EP-1</strain>
        <tissue evidence="1">Whole</tissue>
    </source>
</reference>
<keyword evidence="2" id="KW-1185">Reference proteome</keyword>
<dbReference type="AlphaFoldDB" id="A0AAN8WN18"/>
<protein>
    <submittedName>
        <fullName evidence="1">Uncharacterized protein</fullName>
    </submittedName>
</protein>
<feature type="non-terminal residue" evidence="1">
    <location>
        <position position="51"/>
    </location>
</feature>
<comment type="caution">
    <text evidence="1">The sequence shown here is derived from an EMBL/GenBank/DDBJ whole genome shotgun (WGS) entry which is preliminary data.</text>
</comment>
<accession>A0AAN8WN18</accession>
<feature type="non-terminal residue" evidence="1">
    <location>
        <position position="1"/>
    </location>
</feature>
<evidence type="ECO:0000313" key="1">
    <source>
        <dbReference type="EMBL" id="KAK7066986.1"/>
    </source>
</evidence>
<gene>
    <name evidence="1" type="ORF">SK128_002373</name>
</gene>
<organism evidence="1 2">
    <name type="scientific">Halocaridina rubra</name>
    <name type="common">Hawaiian red shrimp</name>
    <dbReference type="NCBI Taxonomy" id="373956"/>
    <lineage>
        <taxon>Eukaryota</taxon>
        <taxon>Metazoa</taxon>
        <taxon>Ecdysozoa</taxon>
        <taxon>Arthropoda</taxon>
        <taxon>Crustacea</taxon>
        <taxon>Multicrustacea</taxon>
        <taxon>Malacostraca</taxon>
        <taxon>Eumalacostraca</taxon>
        <taxon>Eucarida</taxon>
        <taxon>Decapoda</taxon>
        <taxon>Pleocyemata</taxon>
        <taxon>Caridea</taxon>
        <taxon>Atyoidea</taxon>
        <taxon>Atyidae</taxon>
        <taxon>Halocaridina</taxon>
    </lineage>
</organism>
<proteinExistence type="predicted"/>
<dbReference type="Proteomes" id="UP001381693">
    <property type="component" value="Unassembled WGS sequence"/>
</dbReference>